<protein>
    <submittedName>
        <fullName evidence="1">Uncharacterized protein</fullName>
    </submittedName>
</protein>
<organism evidence="1 2">
    <name type="scientific">Halalkalibacter krulwichiae</name>
    <dbReference type="NCBI Taxonomy" id="199441"/>
    <lineage>
        <taxon>Bacteria</taxon>
        <taxon>Bacillati</taxon>
        <taxon>Bacillota</taxon>
        <taxon>Bacilli</taxon>
        <taxon>Bacillales</taxon>
        <taxon>Bacillaceae</taxon>
        <taxon>Halalkalibacter</taxon>
    </lineage>
</organism>
<accession>A0A1X9MIT7</accession>
<dbReference type="KEGG" id="bkw:BkAM31D_24230"/>
<dbReference type="AlphaFoldDB" id="A0A1X9MIT7"/>
<evidence type="ECO:0000313" key="1">
    <source>
        <dbReference type="EMBL" id="ARK32714.1"/>
    </source>
</evidence>
<reference evidence="1 2" key="1">
    <citation type="submission" date="2017-04" db="EMBL/GenBank/DDBJ databases">
        <title>Bacillus krulwichiae AM31D Genome sequencing and assembly.</title>
        <authorList>
            <person name="Krulwich T.A."/>
            <person name="Anastor L."/>
            <person name="Ehrlich R."/>
            <person name="Ehrlich G.D."/>
            <person name="Janto B."/>
        </authorList>
    </citation>
    <scope>NUCLEOTIDE SEQUENCE [LARGE SCALE GENOMIC DNA]</scope>
    <source>
        <strain evidence="1 2">AM31D</strain>
    </source>
</reference>
<dbReference type="EMBL" id="CP020814">
    <property type="protein sequence ID" value="ARK32714.1"/>
    <property type="molecule type" value="Genomic_DNA"/>
</dbReference>
<proteinExistence type="predicted"/>
<sequence length="159" mass="16965">MKLATQKEFNLLVKLQDIVDFAVEFTPPGPEPPAVCECEIIMNAQSDLGDSTLNLTVQICPGCDPEATSIFSLTLTEEDGTIIAIPVDPNSIQVTECALNVATIEFEVELFGLQFDAQLEINGTDITLRLSIPDDPGVPIVLSFTGAATVRPCPLSSNG</sequence>
<gene>
    <name evidence="1" type="ORF">BkAM31D_24230</name>
</gene>
<dbReference type="RefSeq" id="WP_066154799.1">
    <property type="nucleotide sequence ID" value="NZ_CP020814.1"/>
</dbReference>
<name>A0A1X9MIT7_9BACI</name>
<keyword evidence="2" id="KW-1185">Reference proteome</keyword>
<dbReference type="Proteomes" id="UP000193006">
    <property type="component" value="Chromosome"/>
</dbReference>
<evidence type="ECO:0000313" key="2">
    <source>
        <dbReference type="Proteomes" id="UP000193006"/>
    </source>
</evidence>